<dbReference type="EMBL" id="FQVK01000017">
    <property type="protein sequence ID" value="SHF11469.1"/>
    <property type="molecule type" value="Genomic_DNA"/>
</dbReference>
<proteinExistence type="predicted"/>
<organism evidence="1 2">
    <name type="scientific">Ruegeria intermedia</name>
    <dbReference type="NCBI Taxonomy" id="996115"/>
    <lineage>
        <taxon>Bacteria</taxon>
        <taxon>Pseudomonadati</taxon>
        <taxon>Pseudomonadota</taxon>
        <taxon>Alphaproteobacteria</taxon>
        <taxon>Rhodobacterales</taxon>
        <taxon>Roseobacteraceae</taxon>
        <taxon>Ruegeria</taxon>
    </lineage>
</organism>
<sequence length="65" mass="7320">MCSVLARLFVYRPVTLTRSCAQSVDNRPKTLLIPSLMFSWNCGEKGAAEQIPAKFYSRIAEISRP</sequence>
<gene>
    <name evidence="1" type="ORF">SAMN05444279_11777</name>
</gene>
<protein>
    <submittedName>
        <fullName evidence="1">Uncharacterized protein</fullName>
    </submittedName>
</protein>
<evidence type="ECO:0000313" key="2">
    <source>
        <dbReference type="Proteomes" id="UP000325134"/>
    </source>
</evidence>
<name>A0A1M4Z081_9RHOB</name>
<evidence type="ECO:0000313" key="1">
    <source>
        <dbReference type="EMBL" id="SHF11469.1"/>
    </source>
</evidence>
<dbReference type="AlphaFoldDB" id="A0A1M4Z081"/>
<dbReference type="Proteomes" id="UP000325134">
    <property type="component" value="Unassembled WGS sequence"/>
</dbReference>
<keyword evidence="2" id="KW-1185">Reference proteome</keyword>
<reference evidence="1 2" key="1">
    <citation type="submission" date="2016-11" db="EMBL/GenBank/DDBJ databases">
        <authorList>
            <person name="Varghese N."/>
            <person name="Submissions S."/>
        </authorList>
    </citation>
    <scope>NUCLEOTIDE SEQUENCE [LARGE SCALE GENOMIC DNA]</scope>
    <source>
        <strain evidence="1 2">DSM 29341</strain>
    </source>
</reference>
<accession>A0A1M4Z081</accession>